<dbReference type="PRINTS" id="PR00300">
    <property type="entry name" value="CLPPROTEASEA"/>
</dbReference>
<dbReference type="eggNOG" id="COG3266">
    <property type="taxonomic scope" value="Bacteria"/>
</dbReference>
<organism evidence="14 15">
    <name type="scientific">Thiomicrospira aerophila AL3</name>
    <dbReference type="NCBI Taxonomy" id="717772"/>
    <lineage>
        <taxon>Bacteria</taxon>
        <taxon>Pseudomonadati</taxon>
        <taxon>Pseudomonadota</taxon>
        <taxon>Gammaproteobacteria</taxon>
        <taxon>Thiotrichales</taxon>
        <taxon>Piscirickettsiaceae</taxon>
        <taxon>Thiomicrospira</taxon>
    </lineage>
</organism>
<dbReference type="SUPFAM" id="SSF52540">
    <property type="entry name" value="P-loop containing nucleoside triphosphate hydrolases"/>
    <property type="match status" value="1"/>
</dbReference>
<name>W0DT38_9GAMM</name>
<comment type="function">
    <text evidence="11">DNA polymerase III is a complex, multichain enzyme responsible for most of the replicative synthesis in bacteria. This DNA polymerase also exhibits 3' to 5' exonuclease activity.</text>
</comment>
<dbReference type="SUPFAM" id="SSF48019">
    <property type="entry name" value="post-AAA+ oligomerization domain-like"/>
    <property type="match status" value="1"/>
</dbReference>
<dbReference type="CDD" id="cd00009">
    <property type="entry name" value="AAA"/>
    <property type="match status" value="1"/>
</dbReference>
<dbReference type="Proteomes" id="UP000005380">
    <property type="component" value="Chromosome"/>
</dbReference>
<dbReference type="EMBL" id="CP007030">
    <property type="protein sequence ID" value="AHF01760.1"/>
    <property type="molecule type" value="Genomic_DNA"/>
</dbReference>
<evidence type="ECO:0000256" key="11">
    <source>
        <dbReference type="RuleBase" id="RU364063"/>
    </source>
</evidence>
<comment type="subunit">
    <text evidence="11">DNA polymerase III contains a core (composed of alpha, epsilon and theta chains) that associates with a tau subunit. This core dimerizes to form the POLIII' complex. PolIII' associates with the gamma complex (composed of gamma, delta, delta', psi and chi chains) and with the beta chain to form the complete DNA polymerase III complex.</text>
</comment>
<proteinExistence type="inferred from homology"/>
<evidence type="ECO:0000256" key="4">
    <source>
        <dbReference type="ARBA" id="ARBA00022705"/>
    </source>
</evidence>
<keyword evidence="8 11" id="KW-0067">ATP-binding</keyword>
<dbReference type="CDD" id="cd18137">
    <property type="entry name" value="HLD_clamp_pol_III_gamma_tau"/>
    <property type="match status" value="1"/>
</dbReference>
<evidence type="ECO:0000256" key="2">
    <source>
        <dbReference type="ARBA" id="ARBA00022679"/>
    </source>
</evidence>
<evidence type="ECO:0000259" key="13">
    <source>
        <dbReference type="SMART" id="SM00382"/>
    </source>
</evidence>
<comment type="catalytic activity">
    <reaction evidence="10 11">
        <text>DNA(n) + a 2'-deoxyribonucleoside 5'-triphosphate = DNA(n+1) + diphosphate</text>
        <dbReference type="Rhea" id="RHEA:22508"/>
        <dbReference type="Rhea" id="RHEA-COMP:17339"/>
        <dbReference type="Rhea" id="RHEA-COMP:17340"/>
        <dbReference type="ChEBI" id="CHEBI:33019"/>
        <dbReference type="ChEBI" id="CHEBI:61560"/>
        <dbReference type="ChEBI" id="CHEBI:173112"/>
        <dbReference type="EC" id="2.7.7.7"/>
    </reaction>
</comment>
<dbReference type="EC" id="2.7.7.7" evidence="11"/>
<dbReference type="HOGENOM" id="CLU_006229_6_0_6"/>
<evidence type="ECO:0000256" key="1">
    <source>
        <dbReference type="ARBA" id="ARBA00006360"/>
    </source>
</evidence>
<sequence length="629" mass="68921">MSYQVLARKWRPKNFSELVGQTHVMQALSNALEQQRVHHAYLFTGTRGVGKTTIARIFAKALNCEQGPTAHPCGQCSACVAIDQGRFVDLIEVDAASRTKVEDTREILDNVQYAPTQGRFKVYLIDEVHMLSKSSFNALLKTLEEPPPHVKFLLATTEPHKLPITVLSRCLQFNLLRLTTVQLEQHLAMILGAEQIEFESGALALIAKAADGSARDALSLLDQAIAYCAGQLSQQAVQAMLGLVSPQQVQEVLNVLQTGEAGALKTLLVNLAAMGVDYLALLNQLLASFHQLAQTQFLGEALDSGDLTTTQLQDWAAQIDPAKLQVWYQIGLRAQQDIRLAPDLRMGFEMMLLRMFAFKPSDVTVTPTSAPVSESVAQSGRGHHRASKALTHSPQDQASKPASPPTAMQVVGLEQSRPSMPSRPSTDLDAFPALKARVARAQQRQVMAEEPLAAPVPAEQRETINLVASVPAPAPTLAPVDTKPMMPVSEPVAPAMEHTADLASWVAMIEQLQLTGMTLALAQQACWTQRTDQAWWIALAQVQLQANNEVAWQNLQKRVHEKISPDISLHKVNEPWQGLTPAQVLQDHKQQQESQWTEALATSSVVQAFETTLGMTRLPSSIKVNYLST</sequence>
<dbReference type="Pfam" id="PF12169">
    <property type="entry name" value="DNA_pol3_gamma3"/>
    <property type="match status" value="1"/>
</dbReference>
<dbReference type="PANTHER" id="PTHR11669:SF0">
    <property type="entry name" value="PROTEIN STICHEL-LIKE 2"/>
    <property type="match status" value="1"/>
</dbReference>
<keyword evidence="9 11" id="KW-0239">DNA-directed DNA polymerase</keyword>
<dbReference type="NCBIfam" id="NF005942">
    <property type="entry name" value="PRK07994.1"/>
    <property type="match status" value="1"/>
</dbReference>
<dbReference type="RefSeq" id="WP_006460752.1">
    <property type="nucleotide sequence ID" value="NZ_CP007030.1"/>
</dbReference>
<evidence type="ECO:0000256" key="10">
    <source>
        <dbReference type="ARBA" id="ARBA00049244"/>
    </source>
</evidence>
<dbReference type="GO" id="GO:0003677">
    <property type="term" value="F:DNA binding"/>
    <property type="evidence" value="ECO:0007669"/>
    <property type="project" value="InterPro"/>
</dbReference>
<dbReference type="InterPro" id="IPR003593">
    <property type="entry name" value="AAA+_ATPase"/>
</dbReference>
<dbReference type="InterPro" id="IPR022754">
    <property type="entry name" value="DNA_pol_III_gamma-3"/>
</dbReference>
<dbReference type="Gene3D" id="3.30.300.150">
    <property type="entry name" value="DNA polymerase III, tau subunit, domain V"/>
    <property type="match status" value="1"/>
</dbReference>
<keyword evidence="2 11" id="KW-0808">Transferase</keyword>
<feature type="compositionally biased region" description="Polar residues" evidence="12">
    <location>
        <begin position="390"/>
        <end position="400"/>
    </location>
</feature>
<comment type="similarity">
    <text evidence="1 11">Belongs to the DnaX/STICHEL family.</text>
</comment>
<dbReference type="OrthoDB" id="9810148at2"/>
<dbReference type="PANTHER" id="PTHR11669">
    <property type="entry name" value="REPLICATION FACTOR C / DNA POLYMERASE III GAMMA-TAU SUBUNIT"/>
    <property type="match status" value="1"/>
</dbReference>
<keyword evidence="6 11" id="KW-0547">Nucleotide-binding</keyword>
<dbReference type="Gene3D" id="1.20.272.10">
    <property type="match status" value="1"/>
</dbReference>
<feature type="region of interest" description="Disordered" evidence="12">
    <location>
        <begin position="367"/>
        <end position="426"/>
    </location>
</feature>
<dbReference type="KEGG" id="tao:THIAE_08325"/>
<evidence type="ECO:0000256" key="3">
    <source>
        <dbReference type="ARBA" id="ARBA00022695"/>
    </source>
</evidence>
<accession>W0DT38</accession>
<dbReference type="GO" id="GO:0046872">
    <property type="term" value="F:metal ion binding"/>
    <property type="evidence" value="ECO:0007669"/>
    <property type="project" value="UniProtKB-KW"/>
</dbReference>
<dbReference type="GO" id="GO:0005524">
    <property type="term" value="F:ATP binding"/>
    <property type="evidence" value="ECO:0007669"/>
    <property type="project" value="UniProtKB-KW"/>
</dbReference>
<feature type="compositionally biased region" description="Polar residues" evidence="12">
    <location>
        <begin position="367"/>
        <end position="378"/>
    </location>
</feature>
<dbReference type="Pfam" id="PF13177">
    <property type="entry name" value="DNA_pol3_delta2"/>
    <property type="match status" value="1"/>
</dbReference>
<evidence type="ECO:0000256" key="6">
    <source>
        <dbReference type="ARBA" id="ARBA00022741"/>
    </source>
</evidence>
<dbReference type="FunCoup" id="W0DT38">
    <property type="interactions" value="156"/>
</dbReference>
<evidence type="ECO:0000256" key="7">
    <source>
        <dbReference type="ARBA" id="ARBA00022833"/>
    </source>
</evidence>
<evidence type="ECO:0000256" key="8">
    <source>
        <dbReference type="ARBA" id="ARBA00022840"/>
    </source>
</evidence>
<evidence type="ECO:0000256" key="5">
    <source>
        <dbReference type="ARBA" id="ARBA00022723"/>
    </source>
</evidence>
<dbReference type="STRING" id="717772.THIAE_08325"/>
<dbReference type="Gene3D" id="3.40.50.300">
    <property type="entry name" value="P-loop containing nucleotide triphosphate hydrolases"/>
    <property type="match status" value="1"/>
</dbReference>
<feature type="compositionally biased region" description="Polar residues" evidence="12">
    <location>
        <begin position="416"/>
        <end position="425"/>
    </location>
</feature>
<dbReference type="FunFam" id="1.20.272.10:FF:000003">
    <property type="entry name" value="DNA polymerase III subunit gamma/tau"/>
    <property type="match status" value="1"/>
</dbReference>
<dbReference type="InterPro" id="IPR008921">
    <property type="entry name" value="DNA_pol3_clamp-load_cplx_C"/>
</dbReference>
<keyword evidence="5" id="KW-0479">Metal-binding</keyword>
<keyword evidence="3 11" id="KW-0548">Nucleotidyltransferase</keyword>
<dbReference type="FunFam" id="1.10.8.60:FF:000013">
    <property type="entry name" value="DNA polymerase III subunit gamma/tau"/>
    <property type="match status" value="1"/>
</dbReference>
<dbReference type="GO" id="GO:0006261">
    <property type="term" value="P:DNA-templated DNA replication"/>
    <property type="evidence" value="ECO:0007669"/>
    <property type="project" value="TreeGrafter"/>
</dbReference>
<evidence type="ECO:0000313" key="14">
    <source>
        <dbReference type="EMBL" id="AHF01760.1"/>
    </source>
</evidence>
<dbReference type="InterPro" id="IPR001270">
    <property type="entry name" value="ClpA/B"/>
</dbReference>
<dbReference type="NCBIfam" id="TIGR02397">
    <property type="entry name" value="dnaX_nterm"/>
    <property type="match status" value="1"/>
</dbReference>
<dbReference type="InterPro" id="IPR027417">
    <property type="entry name" value="P-loop_NTPase"/>
</dbReference>
<dbReference type="eggNOG" id="COG2812">
    <property type="taxonomic scope" value="Bacteria"/>
</dbReference>
<dbReference type="Gene3D" id="1.10.8.60">
    <property type="match status" value="1"/>
</dbReference>
<dbReference type="Pfam" id="PF22608">
    <property type="entry name" value="DNAX_ATPase_lid"/>
    <property type="match status" value="1"/>
</dbReference>
<keyword evidence="15" id="KW-1185">Reference proteome</keyword>
<feature type="domain" description="AAA+ ATPase" evidence="13">
    <location>
        <begin position="37"/>
        <end position="179"/>
    </location>
</feature>
<dbReference type="InterPro" id="IPR012763">
    <property type="entry name" value="DNA_pol_III_sug/sutau_N"/>
</dbReference>
<dbReference type="NCBIfam" id="NF004046">
    <property type="entry name" value="PRK05563.1"/>
    <property type="match status" value="1"/>
</dbReference>
<evidence type="ECO:0000256" key="12">
    <source>
        <dbReference type="SAM" id="MobiDB-lite"/>
    </source>
</evidence>
<dbReference type="InParanoid" id="W0DT38"/>
<reference evidence="14 15" key="1">
    <citation type="submission" date="2013-12" db="EMBL/GenBank/DDBJ databases">
        <authorList>
            <consortium name="DOE Joint Genome Institute"/>
            <person name="Kappler U."/>
            <person name="Huntemann M."/>
            <person name="Han J."/>
            <person name="Chen A."/>
            <person name="Kyrpides N."/>
            <person name="Mavromatis K."/>
            <person name="Markowitz V."/>
            <person name="Palaniappan K."/>
            <person name="Ivanova N."/>
            <person name="Schaumberg A."/>
            <person name="Pati A."/>
            <person name="Liolios K."/>
            <person name="Nordberg H.P."/>
            <person name="Cantor M.N."/>
            <person name="Hua S.X."/>
            <person name="Woyke T."/>
        </authorList>
    </citation>
    <scope>NUCLEOTIDE SEQUENCE [LARGE SCALE GENOMIC DNA]</scope>
    <source>
        <strain evidence="15">AL2</strain>
    </source>
</reference>
<dbReference type="GO" id="GO:0009360">
    <property type="term" value="C:DNA polymerase III complex"/>
    <property type="evidence" value="ECO:0007669"/>
    <property type="project" value="InterPro"/>
</dbReference>
<evidence type="ECO:0000313" key="15">
    <source>
        <dbReference type="Proteomes" id="UP000005380"/>
    </source>
</evidence>
<dbReference type="SMART" id="SM00382">
    <property type="entry name" value="AAA"/>
    <property type="match status" value="1"/>
</dbReference>
<dbReference type="GO" id="GO:0003887">
    <property type="term" value="F:DNA-directed DNA polymerase activity"/>
    <property type="evidence" value="ECO:0007669"/>
    <property type="project" value="UniProtKB-KW"/>
</dbReference>
<protein>
    <recommendedName>
        <fullName evidence="11">DNA polymerase III subunit gamma/tau</fullName>
        <ecNumber evidence="11">2.7.7.7</ecNumber>
    </recommendedName>
</protein>
<dbReference type="FunFam" id="3.40.50.300:FF:000014">
    <property type="entry name" value="DNA polymerase III subunit gamma/tau"/>
    <property type="match status" value="1"/>
</dbReference>
<dbReference type="InterPro" id="IPR045085">
    <property type="entry name" value="HLD_clamp_pol_III_gamma_tau"/>
</dbReference>
<dbReference type="InterPro" id="IPR038249">
    <property type="entry name" value="PolIII_tau_V_sf"/>
</dbReference>
<evidence type="ECO:0000256" key="9">
    <source>
        <dbReference type="ARBA" id="ARBA00022932"/>
    </source>
</evidence>
<gene>
    <name evidence="11" type="primary">dnaX</name>
    <name evidence="14" type="ORF">THIAE_08325</name>
</gene>
<keyword evidence="7" id="KW-0862">Zinc</keyword>
<keyword evidence="4 11" id="KW-0235">DNA replication</keyword>
<dbReference type="AlphaFoldDB" id="W0DT38"/>
<dbReference type="InterPro" id="IPR050238">
    <property type="entry name" value="DNA_Rep/Repair_Clamp_Loader"/>
</dbReference>